<dbReference type="CDD" id="cd00085">
    <property type="entry name" value="HNHc"/>
    <property type="match status" value="1"/>
</dbReference>
<evidence type="ECO:0000313" key="4">
    <source>
        <dbReference type="Proteomes" id="UP000276888"/>
    </source>
</evidence>
<dbReference type="OrthoDB" id="3261064at2"/>
<proteinExistence type="predicted"/>
<feature type="compositionally biased region" description="Basic and acidic residues" evidence="1">
    <location>
        <begin position="244"/>
        <end position="262"/>
    </location>
</feature>
<feature type="region of interest" description="Disordered" evidence="1">
    <location>
        <begin position="214"/>
        <end position="284"/>
    </location>
</feature>
<dbReference type="KEGG" id="mlv:CVS47_01616"/>
<dbReference type="Pfam" id="PF02720">
    <property type="entry name" value="DUF222"/>
    <property type="match status" value="1"/>
</dbReference>
<dbReference type="Gene3D" id="1.10.30.50">
    <property type="match status" value="1"/>
</dbReference>
<protein>
    <recommendedName>
        <fullName evidence="2">HNH nuclease domain-containing protein</fullName>
    </recommendedName>
</protein>
<reference evidence="3 4" key="1">
    <citation type="submission" date="2018-08" db="EMBL/GenBank/DDBJ databases">
        <title>Microbacterium lemovicicum sp. nov., a bacterium isolated from a natural uranium-rich soil.</title>
        <authorList>
            <person name="ORTET P."/>
        </authorList>
    </citation>
    <scope>NUCLEOTIDE SEQUENCE [LARGE SCALE GENOMIC DNA]</scope>
    <source>
        <strain evidence="3 4">Viu22</strain>
    </source>
</reference>
<dbReference type="EMBL" id="CP031423">
    <property type="protein sequence ID" value="AZS36991.1"/>
    <property type="molecule type" value="Genomic_DNA"/>
</dbReference>
<feature type="domain" description="HNH nuclease" evidence="2">
    <location>
        <begin position="386"/>
        <end position="438"/>
    </location>
</feature>
<gene>
    <name evidence="3" type="ORF">CVS47_01616</name>
</gene>
<feature type="compositionally biased region" description="Acidic residues" evidence="1">
    <location>
        <begin position="233"/>
        <end position="243"/>
    </location>
</feature>
<dbReference type="RefSeq" id="WP_127095612.1">
    <property type="nucleotide sequence ID" value="NZ_CP031423.1"/>
</dbReference>
<name>A0A3Q9IY96_9MICO</name>
<evidence type="ECO:0000256" key="1">
    <source>
        <dbReference type="SAM" id="MobiDB-lite"/>
    </source>
</evidence>
<keyword evidence="4" id="KW-1185">Reference proteome</keyword>
<evidence type="ECO:0000259" key="2">
    <source>
        <dbReference type="SMART" id="SM00507"/>
    </source>
</evidence>
<organism evidence="3 4">
    <name type="scientific">Microbacterium lemovicicum</name>
    <dbReference type="NCBI Taxonomy" id="1072463"/>
    <lineage>
        <taxon>Bacteria</taxon>
        <taxon>Bacillati</taxon>
        <taxon>Actinomycetota</taxon>
        <taxon>Actinomycetes</taxon>
        <taxon>Micrococcales</taxon>
        <taxon>Microbacteriaceae</taxon>
        <taxon>Microbacterium</taxon>
    </lineage>
</organism>
<dbReference type="SMART" id="SM00507">
    <property type="entry name" value="HNHc"/>
    <property type="match status" value="1"/>
</dbReference>
<evidence type="ECO:0000313" key="3">
    <source>
        <dbReference type="EMBL" id="AZS36991.1"/>
    </source>
</evidence>
<dbReference type="AlphaFoldDB" id="A0A3Q9IY96"/>
<dbReference type="Proteomes" id="UP000276888">
    <property type="component" value="Chromosome"/>
</dbReference>
<accession>A0A3Q9IY96</accession>
<sequence>MGHEATIDPQRLHALVTSVVAARQRVARAQADESRLLADAVEMVVSAMEAERAHGSHHRSRADLPMREVAAELATAMRVTDRTVQRRMGDASQLASRFPATLAAWEEGSIDSAHLNALLDAGGQIDDDDARGRFEARALEVARMETAARLRAVAAAIAAQIDPVGSAERMRRSASDRQVRVFDLDSGQARLLADLPATLAHAMYDRLTRMARTVRGRGGHDTGAMAPSRSEGGDDGATVDDEERTATADDERAATVDDERPATAEPCDPFVTGPSQAPTDHVMDDSVDSRTLDQLRADLLCDLVLAGGAMAHGDGLESITGHVQVTVTARSLAEGRGEIGLLAGGETADAESVRCLAATASVWDRVFTDPLSGAVLGVDRYRPSAELKRFLRARDETCRFPGCRRAARGCDIDHTQDAAHGGPTRVDNLAHLCRRHHTLKHESAWTVRQRGGGVLEWRSPLGRLCRDRPPAVVRFTRMDADPPPF</sequence>
<dbReference type="InterPro" id="IPR003615">
    <property type="entry name" value="HNH_nuc"/>
</dbReference>
<dbReference type="InterPro" id="IPR003870">
    <property type="entry name" value="DUF222"/>
</dbReference>